<dbReference type="EMBL" id="CM007381">
    <property type="protein sequence ID" value="ONK80507.1"/>
    <property type="molecule type" value="Genomic_DNA"/>
</dbReference>
<protein>
    <submittedName>
        <fullName evidence="1">Uncharacterized protein</fullName>
    </submittedName>
</protein>
<dbReference type="Proteomes" id="UP000243459">
    <property type="component" value="Chromosome 1"/>
</dbReference>
<accession>A0A5P1FSV3</accession>
<gene>
    <name evidence="1" type="ORF">A4U43_C01F18570</name>
</gene>
<reference evidence="2" key="1">
    <citation type="journal article" date="2017" name="Nat. Commun.">
        <title>The asparagus genome sheds light on the origin and evolution of a young Y chromosome.</title>
        <authorList>
            <person name="Harkess A."/>
            <person name="Zhou J."/>
            <person name="Xu C."/>
            <person name="Bowers J.E."/>
            <person name="Van der Hulst R."/>
            <person name="Ayyampalayam S."/>
            <person name="Mercati F."/>
            <person name="Riccardi P."/>
            <person name="McKain M.R."/>
            <person name="Kakrana A."/>
            <person name="Tang H."/>
            <person name="Ray J."/>
            <person name="Groenendijk J."/>
            <person name="Arikit S."/>
            <person name="Mathioni S.M."/>
            <person name="Nakano M."/>
            <person name="Shan H."/>
            <person name="Telgmann-Rauber A."/>
            <person name="Kanno A."/>
            <person name="Yue Z."/>
            <person name="Chen H."/>
            <person name="Li W."/>
            <person name="Chen Y."/>
            <person name="Xu X."/>
            <person name="Zhang Y."/>
            <person name="Luo S."/>
            <person name="Chen H."/>
            <person name="Gao J."/>
            <person name="Mao Z."/>
            <person name="Pires J.C."/>
            <person name="Luo M."/>
            <person name="Kudrna D."/>
            <person name="Wing R.A."/>
            <person name="Meyers B.C."/>
            <person name="Yi K."/>
            <person name="Kong H."/>
            <person name="Lavrijsen P."/>
            <person name="Sunseri F."/>
            <person name="Falavigna A."/>
            <person name="Ye Y."/>
            <person name="Leebens-Mack J.H."/>
            <person name="Chen G."/>
        </authorList>
    </citation>
    <scope>NUCLEOTIDE SEQUENCE [LARGE SCALE GENOMIC DNA]</scope>
    <source>
        <strain evidence="2">cv. DH0086</strain>
    </source>
</reference>
<proteinExistence type="predicted"/>
<keyword evidence="2" id="KW-1185">Reference proteome</keyword>
<dbReference type="Gramene" id="ONK80507">
    <property type="protein sequence ID" value="ONK80507"/>
    <property type="gene ID" value="A4U43_C01F18570"/>
</dbReference>
<evidence type="ECO:0000313" key="2">
    <source>
        <dbReference type="Proteomes" id="UP000243459"/>
    </source>
</evidence>
<evidence type="ECO:0000313" key="1">
    <source>
        <dbReference type="EMBL" id="ONK80507.1"/>
    </source>
</evidence>
<sequence length="75" mass="7211">MTTLIDGQVEVRLAKGCFAGKLTASRGKGCGGSDVGAGRADCGGGVGGAQGRSGGQLVMVGVGLTRRGGGRGFGR</sequence>
<dbReference type="AlphaFoldDB" id="A0A5P1FSV3"/>
<organism evidence="1 2">
    <name type="scientific">Asparagus officinalis</name>
    <name type="common">Garden asparagus</name>
    <dbReference type="NCBI Taxonomy" id="4686"/>
    <lineage>
        <taxon>Eukaryota</taxon>
        <taxon>Viridiplantae</taxon>
        <taxon>Streptophyta</taxon>
        <taxon>Embryophyta</taxon>
        <taxon>Tracheophyta</taxon>
        <taxon>Spermatophyta</taxon>
        <taxon>Magnoliopsida</taxon>
        <taxon>Liliopsida</taxon>
        <taxon>Asparagales</taxon>
        <taxon>Asparagaceae</taxon>
        <taxon>Asparagoideae</taxon>
        <taxon>Asparagus</taxon>
    </lineage>
</organism>
<name>A0A5P1FSV3_ASPOF</name>